<dbReference type="EMBL" id="LAZR01004254">
    <property type="protein sequence ID" value="KKN10328.1"/>
    <property type="molecule type" value="Genomic_DNA"/>
</dbReference>
<dbReference type="AlphaFoldDB" id="A0A0F9QYW9"/>
<proteinExistence type="predicted"/>
<accession>A0A0F9QYW9</accession>
<reference evidence="1" key="1">
    <citation type="journal article" date="2015" name="Nature">
        <title>Complex archaea that bridge the gap between prokaryotes and eukaryotes.</title>
        <authorList>
            <person name="Spang A."/>
            <person name="Saw J.H."/>
            <person name="Jorgensen S.L."/>
            <person name="Zaremba-Niedzwiedzka K."/>
            <person name="Martijn J."/>
            <person name="Lind A.E."/>
            <person name="van Eijk R."/>
            <person name="Schleper C."/>
            <person name="Guy L."/>
            <person name="Ettema T.J."/>
        </authorList>
    </citation>
    <scope>NUCLEOTIDE SEQUENCE</scope>
</reference>
<organism evidence="1">
    <name type="scientific">marine sediment metagenome</name>
    <dbReference type="NCBI Taxonomy" id="412755"/>
    <lineage>
        <taxon>unclassified sequences</taxon>
        <taxon>metagenomes</taxon>
        <taxon>ecological metagenomes</taxon>
    </lineage>
</organism>
<name>A0A0F9QYW9_9ZZZZ</name>
<gene>
    <name evidence="1" type="ORF">LCGC14_1037660</name>
</gene>
<comment type="caution">
    <text evidence="1">The sequence shown here is derived from an EMBL/GenBank/DDBJ whole genome shotgun (WGS) entry which is preliminary data.</text>
</comment>
<protein>
    <submittedName>
        <fullName evidence="1">Uncharacterized protein</fullName>
    </submittedName>
</protein>
<evidence type="ECO:0000313" key="1">
    <source>
        <dbReference type="EMBL" id="KKN10328.1"/>
    </source>
</evidence>
<sequence length="132" mass="15206">MSKAKPTMEEQLISFETARLAKEKGFNWATLYAYDGSFSPMVCSHSKTVFKLLDYNSPSGGNYHSAPTQSLLQKWLREKRKIYISIKLEIAYIPRGWYCYIDADSYRLWGSQVYKTYEKALGVGLIKALKLI</sequence>